<keyword evidence="3" id="KW-1185">Reference proteome</keyword>
<accession>A0A1G9ZE85</accession>
<dbReference type="Proteomes" id="UP000199063">
    <property type="component" value="Unassembled WGS sequence"/>
</dbReference>
<dbReference type="AlphaFoldDB" id="A0A1G9ZE85"/>
<dbReference type="InterPro" id="IPR043857">
    <property type="entry name" value="DUF5819"/>
</dbReference>
<keyword evidence="1" id="KW-0732">Signal</keyword>
<feature type="chain" id="PRO_5011438621" evidence="1">
    <location>
        <begin position="22"/>
        <end position="207"/>
    </location>
</feature>
<evidence type="ECO:0000313" key="2">
    <source>
        <dbReference type="EMBL" id="SDN19495.1"/>
    </source>
</evidence>
<feature type="signal peptide" evidence="1">
    <location>
        <begin position="1"/>
        <end position="21"/>
    </location>
</feature>
<sequence>MARRAALLVGAALLGVYFALAAFSQAPLSPAKIRYGDKANTVLSPYFTQDWLLFAPEPLADDRGILARASCPDGTQTPFYDVTNPYIERTQKDRFFPSRMSRLVSGGMQSMENTDPFLNRVRQQEAERDKPVLPPLPFEERSRESAVRFLARYSLTQMPGACDGKPEKVQVRLYVHEFRPWSKRNDPEAKEPVHAEDLNWLKVGELR</sequence>
<dbReference type="EMBL" id="FNHI01000021">
    <property type="protein sequence ID" value="SDN19495.1"/>
    <property type="molecule type" value="Genomic_DNA"/>
</dbReference>
<gene>
    <name evidence="2" type="ORF">SAMN05444921_121112</name>
</gene>
<organism evidence="2 3">
    <name type="scientific">Streptomyces wuyuanensis</name>
    <dbReference type="NCBI Taxonomy" id="1196353"/>
    <lineage>
        <taxon>Bacteria</taxon>
        <taxon>Bacillati</taxon>
        <taxon>Actinomycetota</taxon>
        <taxon>Actinomycetes</taxon>
        <taxon>Kitasatosporales</taxon>
        <taxon>Streptomycetaceae</taxon>
        <taxon>Streptomyces</taxon>
    </lineage>
</organism>
<reference evidence="3" key="1">
    <citation type="submission" date="2016-10" db="EMBL/GenBank/DDBJ databases">
        <authorList>
            <person name="Varghese N."/>
            <person name="Submissions S."/>
        </authorList>
    </citation>
    <scope>NUCLEOTIDE SEQUENCE [LARGE SCALE GENOMIC DNA]</scope>
    <source>
        <strain evidence="3">CGMCC 4.7042</strain>
    </source>
</reference>
<dbReference type="STRING" id="1196353.SAMN05444921_121112"/>
<evidence type="ECO:0000256" key="1">
    <source>
        <dbReference type="SAM" id="SignalP"/>
    </source>
</evidence>
<evidence type="ECO:0000313" key="3">
    <source>
        <dbReference type="Proteomes" id="UP000199063"/>
    </source>
</evidence>
<name>A0A1G9ZE85_9ACTN</name>
<proteinExistence type="predicted"/>
<dbReference type="Pfam" id="PF19136">
    <property type="entry name" value="DUF5819"/>
    <property type="match status" value="1"/>
</dbReference>
<protein>
    <submittedName>
        <fullName evidence="2">Uncharacterized protein</fullName>
    </submittedName>
</protein>